<reference evidence="1" key="1">
    <citation type="submission" date="2023-03" db="EMBL/GenBank/DDBJ databases">
        <title>Massive genome expansion in bonnet fungi (Mycena s.s.) driven by repeated elements and novel gene families across ecological guilds.</title>
        <authorList>
            <consortium name="Lawrence Berkeley National Laboratory"/>
            <person name="Harder C.B."/>
            <person name="Miyauchi S."/>
            <person name="Viragh M."/>
            <person name="Kuo A."/>
            <person name="Thoen E."/>
            <person name="Andreopoulos B."/>
            <person name="Lu D."/>
            <person name="Skrede I."/>
            <person name="Drula E."/>
            <person name="Henrissat B."/>
            <person name="Morin E."/>
            <person name="Kohler A."/>
            <person name="Barry K."/>
            <person name="LaButti K."/>
            <person name="Morin E."/>
            <person name="Salamov A."/>
            <person name="Lipzen A."/>
            <person name="Mereny Z."/>
            <person name="Hegedus B."/>
            <person name="Baldrian P."/>
            <person name="Stursova M."/>
            <person name="Weitz H."/>
            <person name="Taylor A."/>
            <person name="Grigoriev I.V."/>
            <person name="Nagy L.G."/>
            <person name="Martin F."/>
            <person name="Kauserud H."/>
        </authorList>
    </citation>
    <scope>NUCLEOTIDE SEQUENCE</scope>
    <source>
        <strain evidence="1">9284</strain>
    </source>
</reference>
<comment type="caution">
    <text evidence="1">The sequence shown here is derived from an EMBL/GenBank/DDBJ whole genome shotgun (WGS) entry which is preliminary data.</text>
</comment>
<evidence type="ECO:0000313" key="1">
    <source>
        <dbReference type="EMBL" id="KAJ7642135.1"/>
    </source>
</evidence>
<keyword evidence="2" id="KW-1185">Reference proteome</keyword>
<accession>A0AAD7C953</accession>
<name>A0AAD7C953_9AGAR</name>
<dbReference type="EMBL" id="JARKIF010000004">
    <property type="protein sequence ID" value="KAJ7642135.1"/>
    <property type="molecule type" value="Genomic_DNA"/>
</dbReference>
<proteinExistence type="predicted"/>
<gene>
    <name evidence="1" type="ORF">FB45DRAFT_1126439</name>
</gene>
<dbReference type="AlphaFoldDB" id="A0AAD7C953"/>
<evidence type="ECO:0000313" key="2">
    <source>
        <dbReference type="Proteomes" id="UP001221142"/>
    </source>
</evidence>
<protein>
    <recommendedName>
        <fullName evidence="3">F-box domain-containing protein</fullName>
    </recommendedName>
</protein>
<organism evidence="1 2">
    <name type="scientific">Roridomyces roridus</name>
    <dbReference type="NCBI Taxonomy" id="1738132"/>
    <lineage>
        <taxon>Eukaryota</taxon>
        <taxon>Fungi</taxon>
        <taxon>Dikarya</taxon>
        <taxon>Basidiomycota</taxon>
        <taxon>Agaricomycotina</taxon>
        <taxon>Agaricomycetes</taxon>
        <taxon>Agaricomycetidae</taxon>
        <taxon>Agaricales</taxon>
        <taxon>Marasmiineae</taxon>
        <taxon>Mycenaceae</taxon>
        <taxon>Roridomyces</taxon>
    </lineage>
</organism>
<evidence type="ECO:0008006" key="3">
    <source>
        <dbReference type="Google" id="ProtNLM"/>
    </source>
</evidence>
<sequence>MSLPRELCDLIIDHLHADRAALAACSLVCRAWVPASRFHLFDHISLSETTGRAAVVLNTLLSNPHASIGRTVRSLDLFDALVPIQITYNRTHKPPEIRPLLSLVPHIGRLTHIHTLALTDLPFDLLPSGCFQRVQRLILIGVTAGPALLRLATAFPALRHIAMTRVLAIPYRPSSNCAHKQTETLDELRTLTIHGSSIAFIGILAVLAPQTRALSITDLFPSEIPYLVAYLGELQSPLVRLEIQPYPRERGPSAEPVMLRGQFGELDELGMLEIITTFEEADFDGGIGELNPGE</sequence>
<dbReference type="Proteomes" id="UP001221142">
    <property type="component" value="Unassembled WGS sequence"/>
</dbReference>